<dbReference type="CDD" id="cd00190">
    <property type="entry name" value="Tryp_SPc"/>
    <property type="match status" value="1"/>
</dbReference>
<evidence type="ECO:0000256" key="13">
    <source>
        <dbReference type="SAM" id="SignalP"/>
    </source>
</evidence>
<evidence type="ECO:0000259" key="14">
    <source>
        <dbReference type="PROSITE" id="PS50240"/>
    </source>
</evidence>
<dbReference type="InterPro" id="IPR001254">
    <property type="entry name" value="Trypsin_dom"/>
</dbReference>
<dbReference type="InterPro" id="IPR001314">
    <property type="entry name" value="Peptidase_S1A"/>
</dbReference>
<keyword evidence="4 12" id="KW-0645">Protease</keyword>
<evidence type="ECO:0000313" key="15">
    <source>
        <dbReference type="Proteomes" id="UP001652661"/>
    </source>
</evidence>
<reference evidence="16" key="2">
    <citation type="submission" date="2025-08" db="UniProtKB">
        <authorList>
            <consortium name="RefSeq"/>
        </authorList>
    </citation>
    <scope>IDENTIFICATION</scope>
    <source>
        <strain evidence="16">14028-0561.14</strain>
        <tissue evidence="16">Whole fly</tissue>
    </source>
</reference>
<gene>
    <name evidence="16" type="primary">LOC108074501</name>
</gene>
<evidence type="ECO:0000256" key="1">
    <source>
        <dbReference type="ARBA" id="ARBA00004239"/>
    </source>
</evidence>
<evidence type="ECO:0000256" key="5">
    <source>
        <dbReference type="ARBA" id="ARBA00022729"/>
    </source>
</evidence>
<keyword evidence="6 12" id="KW-0378">Hydrolase</keyword>
<dbReference type="InterPro" id="IPR050430">
    <property type="entry name" value="Peptidase_S1"/>
</dbReference>
<dbReference type="InterPro" id="IPR033116">
    <property type="entry name" value="TRYPSIN_SER"/>
</dbReference>
<dbReference type="PANTHER" id="PTHR24276">
    <property type="entry name" value="POLYSERASE-RELATED"/>
    <property type="match status" value="1"/>
</dbReference>
<dbReference type="OrthoDB" id="10059102at2759"/>
<dbReference type="PROSITE" id="PS50240">
    <property type="entry name" value="TRYPSIN_DOM"/>
    <property type="match status" value="1"/>
</dbReference>
<dbReference type="Gene3D" id="2.40.10.10">
    <property type="entry name" value="Trypsin-like serine proteases"/>
    <property type="match status" value="1"/>
</dbReference>
<dbReference type="GeneID" id="108074501"/>
<feature type="chain" id="PRO_5028424309" description="trypsin" evidence="13">
    <location>
        <begin position="18"/>
        <end position="246"/>
    </location>
</feature>
<evidence type="ECO:0000256" key="7">
    <source>
        <dbReference type="ARBA" id="ARBA00022825"/>
    </source>
</evidence>
<dbReference type="Proteomes" id="UP001652661">
    <property type="component" value="Chromosome 2L"/>
</dbReference>
<evidence type="ECO:0000256" key="11">
    <source>
        <dbReference type="ARBA" id="ARBA00038868"/>
    </source>
</evidence>
<dbReference type="PANTHER" id="PTHR24276:SF91">
    <property type="entry name" value="AT26814P-RELATED"/>
    <property type="match status" value="1"/>
</dbReference>
<comment type="catalytic activity">
    <reaction evidence="10">
        <text>Preferential cleavage: Arg-|-Xaa, Lys-|-Xaa.</text>
        <dbReference type="EC" id="3.4.21.4"/>
    </reaction>
</comment>
<feature type="signal peptide" evidence="13">
    <location>
        <begin position="1"/>
        <end position="17"/>
    </location>
</feature>
<dbReference type="InterPro" id="IPR018114">
    <property type="entry name" value="TRYPSIN_HIS"/>
</dbReference>
<comment type="similarity">
    <text evidence="2">Belongs to the peptidase S1 family.</text>
</comment>
<evidence type="ECO:0000256" key="12">
    <source>
        <dbReference type="RuleBase" id="RU363034"/>
    </source>
</evidence>
<dbReference type="GO" id="GO:0005576">
    <property type="term" value="C:extracellular region"/>
    <property type="evidence" value="ECO:0007669"/>
    <property type="project" value="UniProtKB-SubCell"/>
</dbReference>
<dbReference type="PROSITE" id="PS00135">
    <property type="entry name" value="TRYPSIN_SER"/>
    <property type="match status" value="1"/>
</dbReference>
<dbReference type="InterPro" id="IPR043504">
    <property type="entry name" value="Peptidase_S1_PA_chymotrypsin"/>
</dbReference>
<feature type="domain" description="Peptidase S1" evidence="14">
    <location>
        <begin position="24"/>
        <end position="244"/>
    </location>
</feature>
<evidence type="ECO:0000256" key="9">
    <source>
        <dbReference type="ARBA" id="ARBA00023157"/>
    </source>
</evidence>
<dbReference type="GO" id="GO:0006508">
    <property type="term" value="P:proteolysis"/>
    <property type="evidence" value="ECO:0007669"/>
    <property type="project" value="UniProtKB-KW"/>
</dbReference>
<dbReference type="EC" id="3.4.21.4" evidence="11"/>
<dbReference type="RefSeq" id="XP_017022065.1">
    <property type="nucleotide sequence ID" value="XM_017166576.1"/>
</dbReference>
<reference evidence="15" key="1">
    <citation type="submission" date="2025-05" db="UniProtKB">
        <authorList>
            <consortium name="RefSeq"/>
        </authorList>
    </citation>
    <scope>NUCLEOTIDE SEQUENCE [LARGE SCALE GENOMIC DNA]</scope>
    <source>
        <strain evidence="15">14028-0561.14</strain>
    </source>
</reference>
<keyword evidence="3" id="KW-0964">Secreted</keyword>
<dbReference type="GO" id="GO:0004252">
    <property type="term" value="F:serine-type endopeptidase activity"/>
    <property type="evidence" value="ECO:0007669"/>
    <property type="project" value="UniProtKB-EC"/>
</dbReference>
<keyword evidence="9" id="KW-1015">Disulfide bond</keyword>
<dbReference type="PRINTS" id="PR00722">
    <property type="entry name" value="CHYMOTRYPSIN"/>
</dbReference>
<protein>
    <recommendedName>
        <fullName evidence="11">trypsin</fullName>
        <ecNumber evidence="11">3.4.21.4</ecNumber>
    </recommendedName>
</protein>
<dbReference type="Pfam" id="PF00089">
    <property type="entry name" value="Trypsin"/>
    <property type="match status" value="1"/>
</dbReference>
<keyword evidence="5 13" id="KW-0732">Signal</keyword>
<sequence>MYIQWIVLFCSFGLIFSGWIPERIVGGDKISISSVPWQASLQKNGEHHCGAVIYNNEIVITAAHCVLEENPSSLTVRVGSSLSNSGGQLVKVSRFIAHEDYHWPKDFSHDLAVIRLQRPLRFNKRVNNIPLASSSPAAGTPALVSGWGTIGWRWPTSRSLLSVTLPIVDHFSCWKAYNGNITDDMICAAAPGRDACSGDSGGPLVSNGQLVGIVSFGAECAHPKYPGVYADVAKLRPWILQAINTI</sequence>
<dbReference type="InterPro" id="IPR009003">
    <property type="entry name" value="Peptidase_S1_PA"/>
</dbReference>
<keyword evidence="7 12" id="KW-0720">Serine protease</keyword>
<dbReference type="SMART" id="SM00020">
    <property type="entry name" value="Tryp_SPc"/>
    <property type="match status" value="1"/>
</dbReference>
<dbReference type="SUPFAM" id="SSF50494">
    <property type="entry name" value="Trypsin-like serine proteases"/>
    <property type="match status" value="1"/>
</dbReference>
<evidence type="ECO:0000256" key="8">
    <source>
        <dbReference type="ARBA" id="ARBA00023145"/>
    </source>
</evidence>
<keyword evidence="8" id="KW-0865">Zymogen</keyword>
<keyword evidence="15" id="KW-1185">Reference proteome</keyword>
<proteinExistence type="inferred from homology"/>
<evidence type="ECO:0000256" key="10">
    <source>
        <dbReference type="ARBA" id="ARBA00036320"/>
    </source>
</evidence>
<evidence type="ECO:0000256" key="4">
    <source>
        <dbReference type="ARBA" id="ARBA00022670"/>
    </source>
</evidence>
<organism evidence="15 16">
    <name type="scientific">Drosophila kikkawai</name>
    <name type="common">Fruit fly</name>
    <dbReference type="NCBI Taxonomy" id="30033"/>
    <lineage>
        <taxon>Eukaryota</taxon>
        <taxon>Metazoa</taxon>
        <taxon>Ecdysozoa</taxon>
        <taxon>Arthropoda</taxon>
        <taxon>Hexapoda</taxon>
        <taxon>Insecta</taxon>
        <taxon>Pterygota</taxon>
        <taxon>Neoptera</taxon>
        <taxon>Endopterygota</taxon>
        <taxon>Diptera</taxon>
        <taxon>Brachycera</taxon>
        <taxon>Muscomorpha</taxon>
        <taxon>Ephydroidea</taxon>
        <taxon>Drosophilidae</taxon>
        <taxon>Drosophila</taxon>
        <taxon>Sophophora</taxon>
    </lineage>
</organism>
<dbReference type="FunFam" id="2.40.10.10:FF:000077">
    <property type="entry name" value="Predicted protein"/>
    <property type="match status" value="1"/>
</dbReference>
<dbReference type="AlphaFoldDB" id="A0A6P4I1T8"/>
<accession>A0A6P4I1T8</accession>
<evidence type="ECO:0000256" key="2">
    <source>
        <dbReference type="ARBA" id="ARBA00007664"/>
    </source>
</evidence>
<evidence type="ECO:0000256" key="6">
    <source>
        <dbReference type="ARBA" id="ARBA00022801"/>
    </source>
</evidence>
<comment type="subcellular location">
    <subcellularLocation>
        <location evidence="1">Secreted</location>
        <location evidence="1">Extracellular space</location>
    </subcellularLocation>
</comment>
<name>A0A6P4I1T8_DROKI</name>
<dbReference type="PROSITE" id="PS00134">
    <property type="entry name" value="TRYPSIN_HIS"/>
    <property type="match status" value="1"/>
</dbReference>
<evidence type="ECO:0000313" key="16">
    <source>
        <dbReference type="RefSeq" id="XP_017022065.1"/>
    </source>
</evidence>
<evidence type="ECO:0000256" key="3">
    <source>
        <dbReference type="ARBA" id="ARBA00022525"/>
    </source>
</evidence>